<evidence type="ECO:0000313" key="4">
    <source>
        <dbReference type="Proteomes" id="UP001652624"/>
    </source>
</evidence>
<name>A0ABM3Y1D2_ERIEU</name>
<keyword evidence="1" id="KW-1015">Disulfide bond</keyword>
<evidence type="ECO:0000313" key="5">
    <source>
        <dbReference type="RefSeq" id="XP_060054879.1"/>
    </source>
</evidence>
<sequence length="115" mass="12954">MFLKAAGSKLVVIEFTAKWCGPCKRISPLIHAMSLQYKDVIFANVDVDESQELAETYNIKAVPTFQLFKQTRTVNLFSRIKSALCCNRSGLMTTPIFEMCGADVKTLEAKIRELM</sequence>
<dbReference type="PROSITE" id="PS00194">
    <property type="entry name" value="THIOREDOXIN_1"/>
    <property type="match status" value="1"/>
</dbReference>
<evidence type="ECO:0000259" key="3">
    <source>
        <dbReference type="PROSITE" id="PS51352"/>
    </source>
</evidence>
<keyword evidence="4" id="KW-1185">Reference proteome</keyword>
<keyword evidence="2" id="KW-0676">Redox-active center</keyword>
<reference evidence="5" key="1">
    <citation type="submission" date="2025-08" db="UniProtKB">
        <authorList>
            <consortium name="RefSeq"/>
        </authorList>
    </citation>
    <scope>IDENTIFICATION</scope>
</reference>
<dbReference type="CDD" id="cd02947">
    <property type="entry name" value="TRX_family"/>
    <property type="match status" value="1"/>
</dbReference>
<dbReference type="Proteomes" id="UP001652624">
    <property type="component" value="Chromosome 10"/>
</dbReference>
<feature type="domain" description="Thioredoxin" evidence="3">
    <location>
        <begin position="1"/>
        <end position="115"/>
    </location>
</feature>
<dbReference type="Gene3D" id="3.40.30.10">
    <property type="entry name" value="Glutaredoxin"/>
    <property type="match status" value="1"/>
</dbReference>
<organism evidence="4 5">
    <name type="scientific">Erinaceus europaeus</name>
    <name type="common">Western European hedgehog</name>
    <dbReference type="NCBI Taxonomy" id="9365"/>
    <lineage>
        <taxon>Eukaryota</taxon>
        <taxon>Metazoa</taxon>
        <taxon>Chordata</taxon>
        <taxon>Craniata</taxon>
        <taxon>Vertebrata</taxon>
        <taxon>Euteleostomi</taxon>
        <taxon>Mammalia</taxon>
        <taxon>Eutheria</taxon>
        <taxon>Laurasiatheria</taxon>
        <taxon>Eulipotyphla</taxon>
        <taxon>Erinaceidae</taxon>
        <taxon>Erinaceinae</taxon>
        <taxon>Erinaceus</taxon>
    </lineage>
</organism>
<dbReference type="SUPFAM" id="SSF52833">
    <property type="entry name" value="Thioredoxin-like"/>
    <property type="match status" value="1"/>
</dbReference>
<proteinExistence type="predicted"/>
<dbReference type="RefSeq" id="XP_060054879.1">
    <property type="nucleotide sequence ID" value="XM_060198896.1"/>
</dbReference>
<dbReference type="PROSITE" id="PS51352">
    <property type="entry name" value="THIOREDOXIN_2"/>
    <property type="match status" value="1"/>
</dbReference>
<evidence type="ECO:0000256" key="1">
    <source>
        <dbReference type="ARBA" id="ARBA00023157"/>
    </source>
</evidence>
<dbReference type="InterPro" id="IPR017937">
    <property type="entry name" value="Thioredoxin_CS"/>
</dbReference>
<evidence type="ECO:0000256" key="2">
    <source>
        <dbReference type="ARBA" id="ARBA00023284"/>
    </source>
</evidence>
<accession>A0ABM3Y1D2</accession>
<dbReference type="GeneID" id="132540694"/>
<protein>
    <submittedName>
        <fullName evidence="5">Thioredoxin domain-containing protein 8-like isoform X1</fullName>
    </submittedName>
</protein>
<dbReference type="InterPro" id="IPR013766">
    <property type="entry name" value="Thioredoxin_domain"/>
</dbReference>
<dbReference type="Pfam" id="PF00085">
    <property type="entry name" value="Thioredoxin"/>
    <property type="match status" value="1"/>
</dbReference>
<dbReference type="PANTHER" id="PTHR46115">
    <property type="entry name" value="THIOREDOXIN-LIKE PROTEIN 1"/>
    <property type="match status" value="1"/>
</dbReference>
<dbReference type="PRINTS" id="PR00421">
    <property type="entry name" value="THIOREDOXIN"/>
</dbReference>
<gene>
    <name evidence="5" type="primary">LOC132540694</name>
</gene>
<dbReference type="InterPro" id="IPR036249">
    <property type="entry name" value="Thioredoxin-like_sf"/>
</dbReference>